<dbReference type="InterPro" id="IPR049095">
    <property type="entry name" value="MINT_MID"/>
</dbReference>
<evidence type="ECO:0000256" key="12">
    <source>
        <dbReference type="ARBA" id="ARBA00023159"/>
    </source>
</evidence>
<feature type="region of interest" description="Disordered" evidence="19">
    <location>
        <begin position="1557"/>
        <end position="1577"/>
    </location>
</feature>
<feature type="compositionally biased region" description="Basic residues" evidence="19">
    <location>
        <begin position="2437"/>
        <end position="2456"/>
    </location>
</feature>
<feature type="compositionally biased region" description="Polar residues" evidence="19">
    <location>
        <begin position="3210"/>
        <end position="3226"/>
    </location>
</feature>
<keyword evidence="13" id="KW-0804">Transcription</keyword>
<dbReference type="FunFam" id="3.30.70.330:FF:000118">
    <property type="entry name" value="msx2-interacting protein-like isoform X1"/>
    <property type="match status" value="1"/>
</dbReference>
<feature type="compositionally biased region" description="Polar residues" evidence="19">
    <location>
        <begin position="2888"/>
        <end position="2917"/>
    </location>
</feature>
<dbReference type="Proteomes" id="UP000515152">
    <property type="component" value="Chromosome 4"/>
</dbReference>
<feature type="compositionally biased region" description="Polar residues" evidence="19">
    <location>
        <begin position="2984"/>
        <end position="2997"/>
    </location>
</feature>
<keyword evidence="3" id="KW-0488">Methylation</keyword>
<dbReference type="InterPro" id="IPR034174">
    <property type="entry name" value="SHARP_RRM3"/>
</dbReference>
<feature type="compositionally biased region" description="Low complexity" evidence="19">
    <location>
        <begin position="2527"/>
        <end position="2539"/>
    </location>
</feature>
<feature type="compositionally biased region" description="Basic and acidic residues" evidence="19">
    <location>
        <begin position="1047"/>
        <end position="1072"/>
    </location>
</feature>
<dbReference type="SUPFAM" id="SSF54928">
    <property type="entry name" value="RNA-binding domain, RBD"/>
    <property type="match status" value="2"/>
</dbReference>
<feature type="compositionally biased region" description="Basic residues" evidence="19">
    <location>
        <begin position="2025"/>
        <end position="2034"/>
    </location>
</feature>
<feature type="compositionally biased region" description="Basic and acidic residues" evidence="19">
    <location>
        <begin position="1303"/>
        <end position="1325"/>
    </location>
</feature>
<evidence type="ECO:0000256" key="4">
    <source>
        <dbReference type="ARBA" id="ARBA00022491"/>
    </source>
</evidence>
<evidence type="ECO:0000256" key="7">
    <source>
        <dbReference type="ARBA" id="ARBA00022884"/>
    </source>
</evidence>
<evidence type="ECO:0000256" key="6">
    <source>
        <dbReference type="ARBA" id="ARBA00022737"/>
    </source>
</evidence>
<dbReference type="CTD" id="23013"/>
<dbReference type="FunFam" id="3.30.70.330:FF:000088">
    <property type="entry name" value="msx2-interacting protein-like isoform X1"/>
    <property type="match status" value="1"/>
</dbReference>
<dbReference type="InterPro" id="IPR034172">
    <property type="entry name" value="SHARP_RRM1"/>
</dbReference>
<feature type="compositionally biased region" description="Basic and acidic residues" evidence="19">
    <location>
        <begin position="1080"/>
        <end position="1109"/>
    </location>
</feature>
<accession>A0A6P8FG60</accession>
<feature type="domain" description="SPOC" evidence="21">
    <location>
        <begin position="3420"/>
        <end position="3586"/>
    </location>
</feature>
<dbReference type="CDD" id="cd21543">
    <property type="entry name" value="SPOC_SHARP"/>
    <property type="match status" value="1"/>
</dbReference>
<dbReference type="CDD" id="cd12348">
    <property type="entry name" value="RRM1_SHARP"/>
    <property type="match status" value="1"/>
</dbReference>
<keyword evidence="14" id="KW-0539">Nucleus</keyword>
<keyword evidence="4" id="KW-0678">Repressor</keyword>
<comment type="similarity">
    <text evidence="2">Belongs to the RRM Spen family.</text>
</comment>
<keyword evidence="11" id="KW-0238">DNA-binding</keyword>
<dbReference type="PROSITE" id="PS50102">
    <property type="entry name" value="RRM"/>
    <property type="match status" value="4"/>
</dbReference>
<dbReference type="InterPro" id="IPR012677">
    <property type="entry name" value="Nucleotide-bd_a/b_plait_sf"/>
</dbReference>
<dbReference type="CDD" id="cd12349">
    <property type="entry name" value="RRM2_SHARP"/>
    <property type="match status" value="1"/>
</dbReference>
<feature type="region of interest" description="Disordered" evidence="19">
    <location>
        <begin position="2421"/>
        <end position="2483"/>
    </location>
</feature>
<feature type="region of interest" description="Disordered" evidence="19">
    <location>
        <begin position="1651"/>
        <end position="1693"/>
    </location>
</feature>
<feature type="compositionally biased region" description="Low complexity" evidence="19">
    <location>
        <begin position="824"/>
        <end position="834"/>
    </location>
</feature>
<dbReference type="FunFam" id="3.30.70.330:FF:000143">
    <property type="entry name" value="msx2-interacting protein-like isoform X1"/>
    <property type="match status" value="1"/>
</dbReference>
<dbReference type="CDD" id="cd12351">
    <property type="entry name" value="RRM4_SHARP"/>
    <property type="match status" value="1"/>
</dbReference>
<feature type="domain" description="RRM" evidence="20">
    <location>
        <begin position="580"/>
        <end position="652"/>
    </location>
</feature>
<evidence type="ECO:0000256" key="19">
    <source>
        <dbReference type="SAM" id="MobiDB-lite"/>
    </source>
</evidence>
<feature type="compositionally biased region" description="Basic and acidic residues" evidence="19">
    <location>
        <begin position="2095"/>
        <end position="2113"/>
    </location>
</feature>
<evidence type="ECO:0000256" key="9">
    <source>
        <dbReference type="ARBA" id="ARBA00023015"/>
    </source>
</evidence>
<evidence type="ECO:0000256" key="13">
    <source>
        <dbReference type="ARBA" id="ARBA00023163"/>
    </source>
</evidence>
<dbReference type="Gene3D" id="2.40.290.10">
    <property type="match status" value="1"/>
</dbReference>
<dbReference type="InterPro" id="IPR010912">
    <property type="entry name" value="SPOC_met"/>
</dbReference>
<feature type="compositionally biased region" description="Polar residues" evidence="19">
    <location>
        <begin position="2143"/>
        <end position="2153"/>
    </location>
</feature>
<dbReference type="GO" id="GO:0060047">
    <property type="term" value="P:heart contraction"/>
    <property type="evidence" value="ECO:0007669"/>
    <property type="project" value="Ensembl"/>
</dbReference>
<dbReference type="SMART" id="SM00360">
    <property type="entry name" value="RRM"/>
    <property type="match status" value="4"/>
</dbReference>
<feature type="compositionally biased region" description="Polar residues" evidence="19">
    <location>
        <begin position="2850"/>
        <end position="2878"/>
    </location>
</feature>
<feature type="region of interest" description="Disordered" evidence="19">
    <location>
        <begin position="2223"/>
        <end position="2278"/>
    </location>
</feature>
<dbReference type="Pfam" id="PF00076">
    <property type="entry name" value="RRM_1"/>
    <property type="match status" value="3"/>
</dbReference>
<feature type="compositionally biased region" description="Basic and acidic residues" evidence="19">
    <location>
        <begin position="2171"/>
        <end position="2185"/>
    </location>
</feature>
<feature type="region of interest" description="Disordered" evidence="19">
    <location>
        <begin position="2673"/>
        <end position="2716"/>
    </location>
</feature>
<dbReference type="RefSeq" id="XP_031422212.1">
    <property type="nucleotide sequence ID" value="XM_031566352.2"/>
</dbReference>
<feature type="compositionally biased region" description="Basic and acidic residues" evidence="19">
    <location>
        <begin position="1673"/>
        <end position="1688"/>
    </location>
</feature>
<feature type="region of interest" description="Disordered" evidence="19">
    <location>
        <begin position="1230"/>
        <end position="1472"/>
    </location>
</feature>
<feature type="compositionally biased region" description="Basic and acidic residues" evidence="19">
    <location>
        <begin position="166"/>
        <end position="183"/>
    </location>
</feature>
<feature type="compositionally biased region" description="Low complexity" evidence="19">
    <location>
        <begin position="309"/>
        <end position="387"/>
    </location>
</feature>
<feature type="domain" description="RRM" evidence="20">
    <location>
        <begin position="6"/>
        <end position="81"/>
    </location>
</feature>
<feature type="domain" description="RRM" evidence="20">
    <location>
        <begin position="398"/>
        <end position="476"/>
    </location>
</feature>
<feature type="compositionally biased region" description="Pro residues" evidence="19">
    <location>
        <begin position="1902"/>
        <end position="1911"/>
    </location>
</feature>
<dbReference type="Gene3D" id="3.30.70.330">
    <property type="match status" value="4"/>
</dbReference>
<dbReference type="Pfam" id="PF20809">
    <property type="entry name" value="MINT_MID"/>
    <property type="match status" value="1"/>
</dbReference>
<feature type="compositionally biased region" description="Low complexity" evidence="19">
    <location>
        <begin position="247"/>
        <end position="261"/>
    </location>
</feature>
<dbReference type="FunFam" id="3.30.70.330:FF:000150">
    <property type="entry name" value="msx2-interacting protein-like isoform X1"/>
    <property type="match status" value="1"/>
</dbReference>
<feature type="region of interest" description="Disordered" evidence="19">
    <location>
        <begin position="3124"/>
        <end position="3158"/>
    </location>
</feature>
<keyword evidence="6" id="KW-0677">Repeat</keyword>
<feature type="compositionally biased region" description="Polar residues" evidence="19">
    <location>
        <begin position="1794"/>
        <end position="1803"/>
    </location>
</feature>
<feature type="compositionally biased region" description="Basic and acidic residues" evidence="19">
    <location>
        <begin position="1196"/>
        <end position="1205"/>
    </location>
</feature>
<keyword evidence="5" id="KW-0597">Phosphoprotein</keyword>
<comment type="subcellular location">
    <subcellularLocation>
        <location evidence="1">Nucleus</location>
    </subcellularLocation>
</comment>
<feature type="region of interest" description="Disordered" evidence="19">
    <location>
        <begin position="766"/>
        <end position="935"/>
    </location>
</feature>
<dbReference type="GO" id="GO:0005634">
    <property type="term" value="C:nucleus"/>
    <property type="evidence" value="ECO:0007669"/>
    <property type="project" value="UniProtKB-SubCell"/>
</dbReference>
<evidence type="ECO:0000256" key="3">
    <source>
        <dbReference type="ARBA" id="ARBA00022481"/>
    </source>
</evidence>
<keyword evidence="8" id="KW-0914">Notch signaling pathway</keyword>
<feature type="compositionally biased region" description="Basic and acidic residues" evidence="19">
    <location>
        <begin position="1249"/>
        <end position="1258"/>
    </location>
</feature>
<feature type="compositionally biased region" description="Basic and acidic residues" evidence="19">
    <location>
        <begin position="123"/>
        <end position="155"/>
    </location>
</feature>
<feature type="compositionally biased region" description="Basic and acidic residues" evidence="19">
    <location>
        <begin position="2236"/>
        <end position="2260"/>
    </location>
</feature>
<evidence type="ECO:0000313" key="23">
    <source>
        <dbReference type="RefSeq" id="XP_031422212.1"/>
    </source>
</evidence>
<dbReference type="SUPFAM" id="SSF100939">
    <property type="entry name" value="SPOC domain-like"/>
    <property type="match status" value="1"/>
</dbReference>
<feature type="compositionally biased region" description="Acidic residues" evidence="19">
    <location>
        <begin position="2261"/>
        <end position="2275"/>
    </location>
</feature>
<feature type="region of interest" description="Disordered" evidence="19">
    <location>
        <begin position="3383"/>
        <end position="3405"/>
    </location>
</feature>
<keyword evidence="7 18" id="KW-0694">RNA-binding</keyword>
<evidence type="ECO:0000256" key="17">
    <source>
        <dbReference type="ARBA" id="ARBA00078128"/>
    </source>
</evidence>
<dbReference type="InterPro" id="IPR016194">
    <property type="entry name" value="SPOC-like_C_dom_sf"/>
</dbReference>
<feature type="compositionally biased region" description="Basic and acidic residues" evidence="19">
    <location>
        <begin position="263"/>
        <end position="275"/>
    </location>
</feature>
<feature type="compositionally biased region" description="Basic and acidic residues" evidence="19">
    <location>
        <begin position="1401"/>
        <end position="1415"/>
    </location>
</feature>
<keyword evidence="9" id="KW-0805">Transcription regulation</keyword>
<feature type="compositionally biased region" description="Basic and acidic residues" evidence="19">
    <location>
        <begin position="1268"/>
        <end position="1278"/>
    </location>
</feature>
<feature type="region of interest" description="Disordered" evidence="19">
    <location>
        <begin position="965"/>
        <end position="986"/>
    </location>
</feature>
<feature type="compositionally biased region" description="Gly residues" evidence="19">
    <location>
        <begin position="186"/>
        <end position="214"/>
    </location>
</feature>
<proteinExistence type="inferred from homology"/>
<keyword evidence="10" id="KW-0175">Coiled coil</keyword>
<dbReference type="InterPro" id="IPR000504">
    <property type="entry name" value="RRM_dom"/>
</dbReference>
<feature type="region of interest" description="Disordered" evidence="19">
    <location>
        <begin position="1749"/>
        <end position="2206"/>
    </location>
</feature>
<dbReference type="KEGG" id="char:105899022"/>
<dbReference type="CDD" id="cd12350">
    <property type="entry name" value="RRM3_SHARP"/>
    <property type="match status" value="1"/>
</dbReference>
<evidence type="ECO:0000256" key="1">
    <source>
        <dbReference type="ARBA" id="ARBA00004123"/>
    </source>
</evidence>
<feature type="region of interest" description="Disordered" evidence="19">
    <location>
        <begin position="2593"/>
        <end position="2642"/>
    </location>
</feature>
<keyword evidence="12" id="KW-0010">Activator</keyword>
<feature type="compositionally biased region" description="Polar residues" evidence="19">
    <location>
        <begin position="1375"/>
        <end position="1398"/>
    </location>
</feature>
<dbReference type="GO" id="GO:0003723">
    <property type="term" value="F:RNA binding"/>
    <property type="evidence" value="ECO:0007669"/>
    <property type="project" value="UniProtKB-UniRule"/>
</dbReference>
<dbReference type="InterPro" id="IPR034175">
    <property type="entry name" value="SHARP_RRM4"/>
</dbReference>
<feature type="compositionally biased region" description="Basic and acidic residues" evidence="19">
    <location>
        <begin position="1350"/>
        <end position="1370"/>
    </location>
</feature>
<feature type="compositionally biased region" description="Basic and acidic residues" evidence="19">
    <location>
        <begin position="1230"/>
        <end position="1242"/>
    </location>
</feature>
<feature type="region of interest" description="Disordered" evidence="19">
    <location>
        <begin position="2305"/>
        <end position="2342"/>
    </location>
</feature>
<organism evidence="22 23">
    <name type="scientific">Clupea harengus</name>
    <name type="common">Atlantic herring</name>
    <dbReference type="NCBI Taxonomy" id="7950"/>
    <lineage>
        <taxon>Eukaryota</taxon>
        <taxon>Metazoa</taxon>
        <taxon>Chordata</taxon>
        <taxon>Craniata</taxon>
        <taxon>Vertebrata</taxon>
        <taxon>Euteleostomi</taxon>
        <taxon>Actinopterygii</taxon>
        <taxon>Neopterygii</taxon>
        <taxon>Teleostei</taxon>
        <taxon>Clupei</taxon>
        <taxon>Clupeiformes</taxon>
        <taxon>Clupeoidei</taxon>
        <taxon>Clupeidae</taxon>
        <taxon>Clupea</taxon>
    </lineage>
</organism>
<evidence type="ECO:0000256" key="16">
    <source>
        <dbReference type="ARBA" id="ARBA00075118"/>
    </source>
</evidence>
<feature type="region of interest" description="Disordered" evidence="19">
    <location>
        <begin position="1035"/>
        <end position="1136"/>
    </location>
</feature>
<dbReference type="GO" id="GO:0003677">
    <property type="term" value="F:DNA binding"/>
    <property type="evidence" value="ECO:0007669"/>
    <property type="project" value="UniProtKB-KW"/>
</dbReference>
<feature type="compositionally biased region" description="Basic and acidic residues" evidence="19">
    <location>
        <begin position="835"/>
        <end position="884"/>
    </location>
</feature>
<reference evidence="23" key="1">
    <citation type="submission" date="2025-08" db="UniProtKB">
        <authorList>
            <consortium name="RefSeq"/>
        </authorList>
    </citation>
    <scope>IDENTIFICATION</scope>
</reference>
<feature type="compositionally biased region" description="Basic and acidic residues" evidence="19">
    <location>
        <begin position="2035"/>
        <end position="2062"/>
    </location>
</feature>
<feature type="region of interest" description="Disordered" evidence="19">
    <location>
        <begin position="2517"/>
        <end position="2577"/>
    </location>
</feature>
<dbReference type="OrthoDB" id="6407164at2759"/>
<dbReference type="FunFam" id="2.40.290.10:FF:000002">
    <property type="entry name" value="Spen family transcriptional repressor"/>
    <property type="match status" value="1"/>
</dbReference>
<keyword evidence="22" id="KW-1185">Reference proteome</keyword>
<dbReference type="GO" id="GO:0003714">
    <property type="term" value="F:transcription corepressor activity"/>
    <property type="evidence" value="ECO:0007669"/>
    <property type="project" value="UniProtKB-ARBA"/>
</dbReference>
<feature type="compositionally biased region" description="Polar residues" evidence="19">
    <location>
        <begin position="2076"/>
        <end position="2092"/>
    </location>
</feature>
<dbReference type="GeneID" id="105899022"/>
<dbReference type="InterPro" id="IPR012921">
    <property type="entry name" value="SPOC_C"/>
</dbReference>
<evidence type="ECO:0000256" key="10">
    <source>
        <dbReference type="ARBA" id="ARBA00023054"/>
    </source>
</evidence>
<protein>
    <recommendedName>
        <fullName evidence="15">Msx2-interacting protein</fullName>
    </recommendedName>
    <alternativeName>
        <fullName evidence="16">SMART/HDAC1-associated repressor protein</fullName>
    </alternativeName>
    <alternativeName>
        <fullName evidence="17">SPEN homolog</fullName>
    </alternativeName>
</protein>
<feature type="compositionally biased region" description="Basic and acidic residues" evidence="19">
    <location>
        <begin position="2125"/>
        <end position="2142"/>
    </location>
</feature>
<feature type="region of interest" description="Disordered" evidence="19">
    <location>
        <begin position="1173"/>
        <end position="1214"/>
    </location>
</feature>
<feature type="region of interest" description="Disordered" evidence="19">
    <location>
        <begin position="2850"/>
        <end position="2929"/>
    </location>
</feature>
<name>A0A6P8FG60_CLUHA</name>
<feature type="compositionally biased region" description="Basic and acidic residues" evidence="19">
    <location>
        <begin position="3199"/>
        <end position="3209"/>
    </location>
</feature>
<feature type="compositionally biased region" description="Low complexity" evidence="19">
    <location>
        <begin position="2971"/>
        <end position="2983"/>
    </location>
</feature>
<feature type="compositionally biased region" description="Basic and acidic residues" evidence="19">
    <location>
        <begin position="1773"/>
        <end position="1790"/>
    </location>
</feature>
<feature type="compositionally biased region" description="Low complexity" evidence="19">
    <location>
        <begin position="215"/>
        <end position="231"/>
    </location>
</feature>
<feature type="region of interest" description="Disordered" evidence="19">
    <location>
        <begin position="2971"/>
        <end position="3028"/>
    </location>
</feature>
<feature type="region of interest" description="Disordered" evidence="19">
    <location>
        <begin position="81"/>
        <end position="231"/>
    </location>
</feature>
<feature type="compositionally biased region" description="Basic and acidic residues" evidence="19">
    <location>
        <begin position="284"/>
        <end position="301"/>
    </location>
</feature>
<feature type="compositionally biased region" description="Pro residues" evidence="19">
    <location>
        <begin position="2314"/>
        <end position="2324"/>
    </location>
</feature>
<feature type="compositionally biased region" description="Low complexity" evidence="19">
    <location>
        <begin position="789"/>
        <end position="808"/>
    </location>
</feature>
<evidence type="ECO:0000313" key="22">
    <source>
        <dbReference type="Proteomes" id="UP000515152"/>
    </source>
</evidence>
<evidence type="ECO:0000259" key="21">
    <source>
        <dbReference type="PROSITE" id="PS50917"/>
    </source>
</evidence>
<evidence type="ECO:0000259" key="20">
    <source>
        <dbReference type="PROSITE" id="PS50102"/>
    </source>
</evidence>
<dbReference type="InterPro" id="IPR035979">
    <property type="entry name" value="RBD_domain_sf"/>
</dbReference>
<dbReference type="Pfam" id="PF07744">
    <property type="entry name" value="SPOC"/>
    <property type="match status" value="1"/>
</dbReference>
<feature type="compositionally biased region" description="Basic and acidic residues" evidence="19">
    <location>
        <begin position="925"/>
        <end position="935"/>
    </location>
</feature>
<gene>
    <name evidence="23" type="primary">spen</name>
</gene>
<evidence type="ECO:0000256" key="18">
    <source>
        <dbReference type="PROSITE-ProRule" id="PRU00176"/>
    </source>
</evidence>
<dbReference type="GO" id="GO:0007219">
    <property type="term" value="P:Notch signaling pathway"/>
    <property type="evidence" value="ECO:0007669"/>
    <property type="project" value="UniProtKB-KW"/>
</dbReference>
<evidence type="ECO:0000256" key="11">
    <source>
        <dbReference type="ARBA" id="ARBA00023125"/>
    </source>
</evidence>
<dbReference type="InterPro" id="IPR034173">
    <property type="entry name" value="SHARP_RRM2"/>
</dbReference>
<sequence>MVRETRHLWVGNLPENVREEKIIEHFKRYGRVESVKVLPKRGSEGGVAAFVDFVDIKSAQKAHNSINKMGDRDLRTDYNEPGTIPSAARGLDDNLPIGSRGRDVSGFTRGAAGPVYGPPASLHSRDGRYERRLDGAAEGRERAYDHSAYGHHERGGGSGSSSSSFDRQRHYESDYYRDPRDRSLSSGGGGSTSTSGSSGGSSGPGSGGVGGVAGGSSSSSSSSGGSSTAAGAGVVGVVGAVGASVAVTPSYYGSRSRSPSRFDAAETRYEARGVREPFTLASVVHRDLYREDRGRRTDRSYHHSRSRSPHSSQSHNPSPQRLSSQASRAPRSPSGSGSRSRSSSSDSVSSTSSSSSGSESSSSSSDESPARSVQSAAVPAPSATPLPCLDKDEPRKSFGIKVQNLPVRSTDTSLKDGLFHEFKKHGKVTSVQIHGATEERYGLVFFRQQEDQEKAFSASKGKLFFGMQIEVTAWNGPETESENEFRPLDERIDEFHPKATRTLFIGNLEKTTSYHDLLNIFQRFGEIVDIDIKKVNGAPQYAFLQYCDIASVCKAIKKMDGEYLGNNRLKLGFGKSMPTTCVWLDGLASSITEQYLTRHFCRYGHVVKVVFDRLKGMALILYNNIECAQAAVKETKGWKIGGNKIKVDFANQESQMAFTHSMQASGQDIRDFYDVVPERRDERRPPYTEFSAERAYYENVRTPGTYTEDPRRKYAARGRELYAEWDPYQTDYYEPRYYEDPREYRDYRDPYDQDIRKYNYLRERERERERFETDRERDHGRRTMEHSQSPSLPRRPASPTASPSPSDRLPSDSEHPIYSRSSERSGSCSSLSPPRFEKRPDRYNKTEKADKEKPLFDTERLSVVEKEKRSVRKEKSDKDRSEKQKLRKLKLPSSSVPSSETDPDPEPDRDGSPDGGPRAKGSRFLGKEKENKGRLDLPPCVVQLTRVKEKEGKVLDSFPHAVTEKPRLKVSTDTVRSPPPPPVPAAEQRVFSTRMELQKGEILRHVKVPKEKGLASQVELVEKDGKIKAKKYLKSEPALEGTNSSVDVDRLAARKKRFEEATVKTDRLKRISEEEEEEEGRLSLKRPVDGALSKDSDGDKKLQGKDGYKREHRKTKLERLVTVCSSPTDRDESECAALGMDSGLSLDLQSRLGEPNEESMDALDVSSQKLGSFGLKCQSHPSISRPSSDDGSQDQEQFREKEHLHISNQDYPVEKSITVHDVRLSMDIDHSQSCRKQMEQNRRLQKQLQEYDKSDKSESPVGVDSEDLERRSLVHEVGKPPLDVSNVSPPSKRKKLETLDFEFNSKQERNYRSSRSASEDSDKDSTNVAPARHLTYGEEEVNADSPHMMSSKDSKDSLKAEDKASTRLDVLKYSLDSSTGKMLSAQTEHSKPRSGSQSAEEEIRWESRMKQDTLRMDMTFPSSIVKRDGIRKRPVRELEPGEVQSDSDDDSDNKHLSPKSNTSLSYLQREREDRHLDIKLSGSLEKNKFYEFALDKTITPDTKALLERAKSLSSSREDNWSFLGHETRLTTLRNSSDKERVEPTPRPIPSWYKRKFKQDSEGKLDDKKEMPKTEDHERQELFVSRFLRSSIFEQDSRRLQHLERKEQDLEYGAGRLAGQLSGTEGHIGTGVEDGTQEPIVLFHSRFLELQQQKGRDHRAHEERASVPDGDEDDKAKEGNQEQFPKVDESTQAIKPISPVSAPLLAVHAPSKETSQLDYNLQDKSDVLFSITKFAVPQIKDEDMVDAAEISPSQSKQMEKYQIPPTVSISTDDPVCKEEEAKEEPKQEPLETKVTPVSTLTVEPSTYIDVKPPTPGASLSVLEPATEAAEDTQTAKLSPKPVGIQEALKEESQPEKSLPLDSDSPKNVDAPLEMAVSISDAETEAAPPARKQPKSKKSKLTPAAPPTPPPSQPAGNEKPVTRKSERIDREKLKRASSPRGEVVKGNVDSKTRAKSPIHSTDTEQGSESDGVRGRRRRNVRSVYATLSEGEVVQQPGKDLVESPRSTRKRGADKDSVQQDSTPTTGKRGRPKTRKVGRVEDVSPVKEDQPKMSEGEGTDSKESGGSDISKVAEGWRSPRTQKTQTSPPRSTQSRKTGKVEKTPEKVDILFDKCEADEIVASESQTKSSEESQELTRKLSEDAKQQTKIQKTYKGNESTETAEKKSEEDEEDKLDVSIEKRKPVEKGCKTKPPRLTRSSKTGGEDKSLSLKNLVIHLSVDDVIGVLRSGEDEPEPFQDSVKKTKPEMPQKEDTTTPDYLKEVDDLSPDEKDEETDPETPIDPTAALLARQMELERAVENISNFTVETPLPAYKEPPAEPPALSPPVPVEEENEVEEEKPANPASETELAAAIDSITAEDISADTDAFTATSSYPLQLPTPVPVILPISSGAVEPEPPMAFSNVMNTDSESGIVTDPKASVVINTESSNQGESQLVGTQKKAGKARPKTPKKSRGRKSTACKKGEVVEEPVSEAEPTTVKLPESIPEDMKTVNPKAVTTAATVPAVVTAAAACKHDVKSTVTLDTPKEAEQPAVEQPEPQESAFHSGSSSPAHFKLQPPPPTDPIAPALTPSPTRLNVPPVRPAKMAISSPTWLNRSEGASALSTPTPQVIATPPTAPVPGIGSVSGNPPLPPDTKASDIDPNSSTLRKILMEPKYVSASNSTSVPSMVLTTTLVEPRVSENENSSDPLPVKPSISEDRPAPHTPHAMLPHPAPSKPQENQRIFSEKMVNSVISSATSVISRITPFDSDETPHISLSNRSAGMSLPKQKYRASMNENSLPRYSGLTVAEEGSSVGRPVVDNPIYNAGPNPGLRVNTSEGVVVLSYSGQKTEGPQRISAKISQIPPASAVDIEFQQSVSKSQIKQESVTPSHPSTPKGSQTPTGYGHTGMLLTGQTYNTQPVISINHGSPSSEKSESLYHSGSQGGPVKMFQQSGNNPQVLMYNQVMMQHHAKKGPGGDSMTMKGEASKLIQSSNLSPVLSSHHSSLSGNPRVSSPTTPTDRSVQHPKQEPHSPRTSGHSPSPFPKMCHPGSSLSPIGSSVVLGPNGPISQYVSNMHHQEQSVIMPTHNISQSVPMGHHSQGDVRLHTPPLSGISYGMRAESLASPRSGAQQRSTTPQPAAIRDIVLQAHAGPPGSGTGSGANEEELRHFHQGLRRPAPSHLQPDVMVVPGDYRGLHHGGLRLDQYNMASRDVRILMHHQLSEHQSVDLHKSRTPEASMTSSTHISATASKTPPGKAVPPSGKETPKGLEVKMPPSPHTESRIIGHPPVSVMMSPQGVQLVHPGGATSMPEYSAMYREMRGYHPQFPGHPSIGMNLAPRTIPPSQEVDHPHRNRISPVQASGAIAELKSESLHLRHPAMELSHVSRIRREAISPSFVPSSAAAHKSLHKGHQAVISGPPPPTASGPSQMRPDVKLEHTEHRSVDTVKLLTKYPIVWQGLIALKNDTAAVQLHFVSGNNILAQRSLPPVEGPPILRIAQRMRLEGAQLEGVARRMTVEGDYCLLLALPCGRDQEDVLAQTHALKGGFITYLQAKQAAGIINVPNPGSNQPAYVVQIFPPCEFSETHLSHLAPDLLNSVSNISPHLMIVIASV</sequence>
<feature type="compositionally biased region" description="Polar residues" evidence="19">
    <location>
        <begin position="2421"/>
        <end position="2433"/>
    </location>
</feature>
<dbReference type="PANTHER" id="PTHR23189">
    <property type="entry name" value="RNA RECOGNITION MOTIF-CONTAINING"/>
    <property type="match status" value="1"/>
</dbReference>
<feature type="compositionally biased region" description="Basic and acidic residues" evidence="19">
    <location>
        <begin position="766"/>
        <end position="785"/>
    </location>
</feature>
<evidence type="ECO:0000256" key="15">
    <source>
        <dbReference type="ARBA" id="ARBA00069486"/>
    </source>
</evidence>
<feature type="compositionally biased region" description="Polar residues" evidence="19">
    <location>
        <begin position="1179"/>
        <end position="1190"/>
    </location>
</feature>
<feature type="compositionally biased region" description="Basic and acidic residues" evidence="19">
    <location>
        <begin position="1918"/>
        <end position="1932"/>
    </location>
</feature>
<evidence type="ECO:0000256" key="5">
    <source>
        <dbReference type="ARBA" id="ARBA00022553"/>
    </source>
</evidence>
<feature type="region of interest" description="Disordered" evidence="19">
    <location>
        <begin position="247"/>
        <end position="394"/>
    </location>
</feature>
<dbReference type="PROSITE" id="PS50917">
    <property type="entry name" value="SPOC"/>
    <property type="match status" value="1"/>
</dbReference>
<evidence type="ECO:0000256" key="2">
    <source>
        <dbReference type="ARBA" id="ARBA00005387"/>
    </source>
</evidence>
<feature type="region of interest" description="Disordered" evidence="19">
    <location>
        <begin position="3199"/>
        <end position="3255"/>
    </location>
</feature>
<evidence type="ECO:0000256" key="8">
    <source>
        <dbReference type="ARBA" id="ARBA00022976"/>
    </source>
</evidence>
<feature type="compositionally biased region" description="Basic and acidic residues" evidence="19">
    <location>
        <begin position="809"/>
        <end position="823"/>
    </location>
</feature>
<evidence type="ECO:0000256" key="14">
    <source>
        <dbReference type="ARBA" id="ARBA00023242"/>
    </source>
</evidence>
<feature type="compositionally biased region" description="Basic and acidic residues" evidence="19">
    <location>
        <begin position="2998"/>
        <end position="3008"/>
    </location>
</feature>
<feature type="domain" description="RRM" evidence="20">
    <location>
        <begin position="501"/>
        <end position="576"/>
    </location>
</feature>